<comment type="caution">
    <text evidence="2">The sequence shown here is derived from an EMBL/GenBank/DDBJ whole genome shotgun (WGS) entry which is preliminary data.</text>
</comment>
<dbReference type="AlphaFoldDB" id="A0A370QLF9"/>
<sequence length="140" mass="15611">MENKRKVTVFLDGEKIPFGEFEPPVKLILDTTKIPDGKHQLKIKAVSSKGVEGVRIIPFEVRNGPEIAVVGLKDNEVIESNTAITINAYGSETSESFIIRGSETPKAVPSWVWACIIAFVGFAIFYFITHWTIGTYKSFF</sequence>
<keyword evidence="3" id="KW-1185">Reference proteome</keyword>
<proteinExistence type="predicted"/>
<dbReference type="EMBL" id="QRAO01000001">
    <property type="protein sequence ID" value="RDK89182.1"/>
    <property type="molecule type" value="Genomic_DNA"/>
</dbReference>
<dbReference type="Proteomes" id="UP000255317">
    <property type="component" value="Unassembled WGS sequence"/>
</dbReference>
<feature type="transmembrane region" description="Helical" evidence="1">
    <location>
        <begin position="110"/>
        <end position="133"/>
    </location>
</feature>
<reference evidence="2 3" key="1">
    <citation type="submission" date="2018-07" db="EMBL/GenBank/DDBJ databases">
        <title>Genomic Encyclopedia of Type Strains, Phase IV (KMG-IV): sequencing the most valuable type-strain genomes for metagenomic binning, comparative biology and taxonomic classification.</title>
        <authorList>
            <person name="Goeker M."/>
        </authorList>
    </citation>
    <scope>NUCLEOTIDE SEQUENCE [LARGE SCALE GENOMIC DNA]</scope>
    <source>
        <strain evidence="2 3">DSM 101478</strain>
    </source>
</reference>
<keyword evidence="1" id="KW-0472">Membrane</keyword>
<gene>
    <name evidence="2" type="ORF">C8D94_1011063</name>
</gene>
<dbReference type="RefSeq" id="WP_115122813.1">
    <property type="nucleotide sequence ID" value="NZ_QRAO01000001.1"/>
</dbReference>
<dbReference type="OrthoDB" id="893153at2"/>
<name>A0A370QLF9_9FLAO</name>
<keyword evidence="1" id="KW-0812">Transmembrane</keyword>
<evidence type="ECO:0000313" key="3">
    <source>
        <dbReference type="Proteomes" id="UP000255317"/>
    </source>
</evidence>
<accession>A0A370QLF9</accession>
<evidence type="ECO:0000313" key="2">
    <source>
        <dbReference type="EMBL" id="RDK89182.1"/>
    </source>
</evidence>
<organism evidence="2 3">
    <name type="scientific">Marinirhabdus gelatinilytica</name>
    <dbReference type="NCBI Taxonomy" id="1703343"/>
    <lineage>
        <taxon>Bacteria</taxon>
        <taxon>Pseudomonadati</taxon>
        <taxon>Bacteroidota</taxon>
        <taxon>Flavobacteriia</taxon>
        <taxon>Flavobacteriales</taxon>
        <taxon>Flavobacteriaceae</taxon>
    </lineage>
</organism>
<evidence type="ECO:0000256" key="1">
    <source>
        <dbReference type="SAM" id="Phobius"/>
    </source>
</evidence>
<keyword evidence="1" id="KW-1133">Transmembrane helix</keyword>
<evidence type="ECO:0008006" key="4">
    <source>
        <dbReference type="Google" id="ProtNLM"/>
    </source>
</evidence>
<protein>
    <recommendedName>
        <fullName evidence="4">Cytochrome C</fullName>
    </recommendedName>
</protein>